<protein>
    <submittedName>
        <fullName evidence="1">Uncharacterized protein</fullName>
    </submittedName>
</protein>
<evidence type="ECO:0000313" key="1">
    <source>
        <dbReference type="EMBL" id="KIW63095.1"/>
    </source>
</evidence>
<gene>
    <name evidence="1" type="ORF">PV04_09972</name>
</gene>
<dbReference type="Proteomes" id="UP000054266">
    <property type="component" value="Unassembled WGS sequence"/>
</dbReference>
<accession>A0A0D2F864</accession>
<evidence type="ECO:0000313" key="2">
    <source>
        <dbReference type="Proteomes" id="UP000054266"/>
    </source>
</evidence>
<organism evidence="1 2">
    <name type="scientific">Phialophora macrospora</name>
    <dbReference type="NCBI Taxonomy" id="1851006"/>
    <lineage>
        <taxon>Eukaryota</taxon>
        <taxon>Fungi</taxon>
        <taxon>Dikarya</taxon>
        <taxon>Ascomycota</taxon>
        <taxon>Pezizomycotina</taxon>
        <taxon>Eurotiomycetes</taxon>
        <taxon>Chaetothyriomycetidae</taxon>
        <taxon>Chaetothyriales</taxon>
        <taxon>Herpotrichiellaceae</taxon>
        <taxon>Phialophora</taxon>
    </lineage>
</organism>
<proteinExistence type="predicted"/>
<dbReference type="EMBL" id="KN846962">
    <property type="protein sequence ID" value="KIW63095.1"/>
    <property type="molecule type" value="Genomic_DNA"/>
</dbReference>
<dbReference type="HOGENOM" id="CLU_1686345_0_0_1"/>
<dbReference type="AlphaFoldDB" id="A0A0D2F864"/>
<sequence>MIVFFLRTFQTLQARFRVFLPQDRVYLYRSHGPVISNPSCYCLRLPTAPSYRDGRSNMLLSTTSIPETTREIARLQIWVLRHDDQRALDIAVSCPVTDFPAAGLPSASVYRCRGPGKEISSVINSICLPTLLSRSAGVWSMHVCMRLIVSYSDPWL</sequence>
<name>A0A0D2F864_9EURO</name>
<reference evidence="1 2" key="1">
    <citation type="submission" date="2015-01" db="EMBL/GenBank/DDBJ databases">
        <title>The Genome Sequence of Capronia semiimmersa CBS27337.</title>
        <authorList>
            <consortium name="The Broad Institute Genomics Platform"/>
            <person name="Cuomo C."/>
            <person name="de Hoog S."/>
            <person name="Gorbushina A."/>
            <person name="Stielow B."/>
            <person name="Teixiera M."/>
            <person name="Abouelleil A."/>
            <person name="Chapman S.B."/>
            <person name="Priest M."/>
            <person name="Young S.K."/>
            <person name="Wortman J."/>
            <person name="Nusbaum C."/>
            <person name="Birren B."/>
        </authorList>
    </citation>
    <scope>NUCLEOTIDE SEQUENCE [LARGE SCALE GENOMIC DNA]</scope>
    <source>
        <strain evidence="1 2">CBS 27337</strain>
    </source>
</reference>
<keyword evidence="2" id="KW-1185">Reference proteome</keyword>